<accession>A0A4Y2A0K3</accession>
<proteinExistence type="predicted"/>
<evidence type="ECO:0000313" key="1">
    <source>
        <dbReference type="EMBL" id="GBL73282.1"/>
    </source>
</evidence>
<name>A0A4Y2A0K3_ARAVE</name>
<protein>
    <submittedName>
        <fullName evidence="1">Uncharacterized protein</fullName>
    </submittedName>
</protein>
<gene>
    <name evidence="1" type="ORF">AVEN_159323_1</name>
</gene>
<dbReference type="EMBL" id="BGPR01000003">
    <property type="protein sequence ID" value="GBL73282.1"/>
    <property type="molecule type" value="Genomic_DNA"/>
</dbReference>
<comment type="caution">
    <text evidence="1">The sequence shown here is derived from an EMBL/GenBank/DDBJ whole genome shotgun (WGS) entry which is preliminary data.</text>
</comment>
<evidence type="ECO:0000313" key="2">
    <source>
        <dbReference type="Proteomes" id="UP000499080"/>
    </source>
</evidence>
<sequence length="91" mass="10281">MNNLINKAAGGFRRNIFLSLGIRESSIPHQNYLHENWRDVIESLDIQPLHLDCWAINAEMRPLLICEEGFIALEDIGAGGREVDVVNRLAP</sequence>
<organism evidence="1 2">
    <name type="scientific">Araneus ventricosus</name>
    <name type="common">Orbweaver spider</name>
    <name type="synonym">Epeira ventricosa</name>
    <dbReference type="NCBI Taxonomy" id="182803"/>
    <lineage>
        <taxon>Eukaryota</taxon>
        <taxon>Metazoa</taxon>
        <taxon>Ecdysozoa</taxon>
        <taxon>Arthropoda</taxon>
        <taxon>Chelicerata</taxon>
        <taxon>Arachnida</taxon>
        <taxon>Araneae</taxon>
        <taxon>Araneomorphae</taxon>
        <taxon>Entelegynae</taxon>
        <taxon>Araneoidea</taxon>
        <taxon>Araneidae</taxon>
        <taxon>Araneus</taxon>
    </lineage>
</organism>
<keyword evidence="2" id="KW-1185">Reference proteome</keyword>
<reference evidence="1 2" key="1">
    <citation type="journal article" date="2019" name="Sci. Rep.">
        <title>Orb-weaving spider Araneus ventricosus genome elucidates the spidroin gene catalogue.</title>
        <authorList>
            <person name="Kono N."/>
            <person name="Nakamura H."/>
            <person name="Ohtoshi R."/>
            <person name="Moran D.A.P."/>
            <person name="Shinohara A."/>
            <person name="Yoshida Y."/>
            <person name="Fujiwara M."/>
            <person name="Mori M."/>
            <person name="Tomita M."/>
            <person name="Arakawa K."/>
        </authorList>
    </citation>
    <scope>NUCLEOTIDE SEQUENCE [LARGE SCALE GENOMIC DNA]</scope>
</reference>
<dbReference type="AlphaFoldDB" id="A0A4Y2A0K3"/>
<dbReference type="Proteomes" id="UP000499080">
    <property type="component" value="Unassembled WGS sequence"/>
</dbReference>